<dbReference type="EMBL" id="LAZR01069145">
    <property type="protein sequence ID" value="KKK48279.1"/>
    <property type="molecule type" value="Genomic_DNA"/>
</dbReference>
<evidence type="ECO:0000313" key="1">
    <source>
        <dbReference type="EMBL" id="KKK48279.1"/>
    </source>
</evidence>
<accession>A0A0F8Y231</accession>
<proteinExistence type="predicted"/>
<organism evidence="1">
    <name type="scientific">marine sediment metagenome</name>
    <dbReference type="NCBI Taxonomy" id="412755"/>
    <lineage>
        <taxon>unclassified sequences</taxon>
        <taxon>metagenomes</taxon>
        <taxon>ecological metagenomes</taxon>
    </lineage>
</organism>
<sequence length="253" mass="29872">VCTGLKRNDAEIDASCGLHIHIDGRDFQSDSQKISQLLKTFLSVEDILFSTQPSSRRNNQYCRPLFKKYLFKDFNLKRLDTLERKWYKTTDKHNIDGYKRSKYHDSRYYAINLHSLFYRGTVEIRMHAGTLSPDKIINWINTCLTIVEYSLNNYDKDKIKSLYDSQLDENKLKAFFDIFKMSKNLEKYVYSNVKRFNGNFKYQLKKPTRRPTPVVEEQDLNELEGVPGRYVYGTPSMQAPRTWSIDHLTGEDD</sequence>
<name>A0A0F8Y231_9ZZZZ</name>
<feature type="non-terminal residue" evidence="1">
    <location>
        <position position="1"/>
    </location>
</feature>
<dbReference type="PANTHER" id="PTHR36847:SF1">
    <property type="entry name" value="AMIDOLIGASE ENZYME"/>
    <property type="match status" value="1"/>
</dbReference>
<evidence type="ECO:0008006" key="2">
    <source>
        <dbReference type="Google" id="ProtNLM"/>
    </source>
</evidence>
<dbReference type="AlphaFoldDB" id="A0A0F8Y231"/>
<dbReference type="Pfam" id="PF12224">
    <property type="entry name" value="Amidoligase_2"/>
    <property type="match status" value="1"/>
</dbReference>
<comment type="caution">
    <text evidence="1">The sequence shown here is derived from an EMBL/GenBank/DDBJ whole genome shotgun (WGS) entry which is preliminary data.</text>
</comment>
<dbReference type="PANTHER" id="PTHR36847">
    <property type="entry name" value="AMIDOLIGASE ENZYME"/>
    <property type="match status" value="1"/>
</dbReference>
<reference evidence="1" key="1">
    <citation type="journal article" date="2015" name="Nature">
        <title>Complex archaea that bridge the gap between prokaryotes and eukaryotes.</title>
        <authorList>
            <person name="Spang A."/>
            <person name="Saw J.H."/>
            <person name="Jorgensen S.L."/>
            <person name="Zaremba-Niedzwiedzka K."/>
            <person name="Martijn J."/>
            <person name="Lind A.E."/>
            <person name="van Eijk R."/>
            <person name="Schleper C."/>
            <person name="Guy L."/>
            <person name="Ettema T.J."/>
        </authorList>
    </citation>
    <scope>NUCLEOTIDE SEQUENCE</scope>
</reference>
<dbReference type="InterPro" id="IPR022025">
    <property type="entry name" value="Amidoligase_2"/>
</dbReference>
<gene>
    <name evidence="1" type="ORF">LCGC14_3146730</name>
</gene>
<protein>
    <recommendedName>
        <fullName evidence="2">Amidoligase enzyme</fullName>
    </recommendedName>
</protein>